<accession>A0A6A6J7V9</accession>
<evidence type="ECO:0000256" key="1">
    <source>
        <dbReference type="SAM" id="MobiDB-lite"/>
    </source>
</evidence>
<dbReference type="EMBL" id="ML986524">
    <property type="protein sequence ID" value="KAF2272253.1"/>
    <property type="molecule type" value="Genomic_DNA"/>
</dbReference>
<reference evidence="2" key="1">
    <citation type="journal article" date="2020" name="Stud. Mycol.">
        <title>101 Dothideomycetes genomes: a test case for predicting lifestyles and emergence of pathogens.</title>
        <authorList>
            <person name="Haridas S."/>
            <person name="Albert R."/>
            <person name="Binder M."/>
            <person name="Bloem J."/>
            <person name="Labutti K."/>
            <person name="Salamov A."/>
            <person name="Andreopoulos B."/>
            <person name="Baker S."/>
            <person name="Barry K."/>
            <person name="Bills G."/>
            <person name="Bluhm B."/>
            <person name="Cannon C."/>
            <person name="Castanera R."/>
            <person name="Culley D."/>
            <person name="Daum C."/>
            <person name="Ezra D."/>
            <person name="Gonzalez J."/>
            <person name="Henrissat B."/>
            <person name="Kuo A."/>
            <person name="Liang C."/>
            <person name="Lipzen A."/>
            <person name="Lutzoni F."/>
            <person name="Magnuson J."/>
            <person name="Mondo S."/>
            <person name="Nolan M."/>
            <person name="Ohm R."/>
            <person name="Pangilinan J."/>
            <person name="Park H.-J."/>
            <person name="Ramirez L."/>
            <person name="Alfaro M."/>
            <person name="Sun H."/>
            <person name="Tritt A."/>
            <person name="Yoshinaga Y."/>
            <person name="Zwiers L.-H."/>
            <person name="Turgeon B."/>
            <person name="Goodwin S."/>
            <person name="Spatafora J."/>
            <person name="Crous P."/>
            <person name="Grigoriev I."/>
        </authorList>
    </citation>
    <scope>NUCLEOTIDE SEQUENCE</scope>
    <source>
        <strain evidence="2">CBS 379.55</strain>
    </source>
</reference>
<feature type="non-terminal residue" evidence="2">
    <location>
        <position position="1"/>
    </location>
</feature>
<name>A0A6A6J7V9_WESOR</name>
<feature type="region of interest" description="Disordered" evidence="1">
    <location>
        <begin position="17"/>
        <end position="58"/>
    </location>
</feature>
<organism evidence="2 3">
    <name type="scientific">Westerdykella ornata</name>
    <dbReference type="NCBI Taxonomy" id="318751"/>
    <lineage>
        <taxon>Eukaryota</taxon>
        <taxon>Fungi</taxon>
        <taxon>Dikarya</taxon>
        <taxon>Ascomycota</taxon>
        <taxon>Pezizomycotina</taxon>
        <taxon>Dothideomycetes</taxon>
        <taxon>Pleosporomycetidae</taxon>
        <taxon>Pleosporales</taxon>
        <taxon>Sporormiaceae</taxon>
        <taxon>Westerdykella</taxon>
    </lineage>
</organism>
<evidence type="ECO:0000313" key="2">
    <source>
        <dbReference type="EMBL" id="KAF2272253.1"/>
    </source>
</evidence>
<feature type="compositionally biased region" description="Basic and acidic residues" evidence="1">
    <location>
        <begin position="33"/>
        <end position="58"/>
    </location>
</feature>
<evidence type="ECO:0000313" key="3">
    <source>
        <dbReference type="Proteomes" id="UP000800097"/>
    </source>
</evidence>
<evidence type="ECO:0008006" key="4">
    <source>
        <dbReference type="Google" id="ProtNLM"/>
    </source>
</evidence>
<dbReference type="OrthoDB" id="3937230at2759"/>
<dbReference type="RefSeq" id="XP_033649792.1">
    <property type="nucleotide sequence ID" value="XM_033796061.1"/>
</dbReference>
<sequence>RYSFSIGIAFCVTRQRPEVDRPRKPPSKNWARAFEKRHPETQARRVKALDWNRHEKNI</sequence>
<keyword evidence="3" id="KW-1185">Reference proteome</keyword>
<dbReference type="AlphaFoldDB" id="A0A6A6J7V9"/>
<proteinExistence type="predicted"/>
<gene>
    <name evidence="2" type="ORF">EI97DRAFT_386274</name>
</gene>
<dbReference type="Proteomes" id="UP000800097">
    <property type="component" value="Unassembled WGS sequence"/>
</dbReference>
<dbReference type="GeneID" id="54549236"/>
<protein>
    <recommendedName>
        <fullName evidence="4">HTH CENPB-type domain-containing protein</fullName>
    </recommendedName>
</protein>